<evidence type="ECO:0000259" key="4">
    <source>
        <dbReference type="Pfam" id="PF07660"/>
    </source>
</evidence>
<evidence type="ECO:0000313" key="6">
    <source>
        <dbReference type="Proteomes" id="UP001597532"/>
    </source>
</evidence>
<reference evidence="6" key="1">
    <citation type="journal article" date="2019" name="Int. J. Syst. Evol. Microbiol.">
        <title>The Global Catalogue of Microorganisms (GCM) 10K type strain sequencing project: providing services to taxonomists for standard genome sequencing and annotation.</title>
        <authorList>
            <consortium name="The Broad Institute Genomics Platform"/>
            <consortium name="The Broad Institute Genome Sequencing Center for Infectious Disease"/>
            <person name="Wu L."/>
            <person name="Ma J."/>
        </authorList>
    </citation>
    <scope>NUCLEOTIDE SEQUENCE [LARGE SCALE GENOMIC DNA]</scope>
    <source>
        <strain evidence="6">KCTC 52924</strain>
    </source>
</reference>
<dbReference type="Pfam" id="PF07660">
    <property type="entry name" value="STN"/>
    <property type="match status" value="1"/>
</dbReference>
<dbReference type="InterPro" id="IPR011662">
    <property type="entry name" value="Secretin/TonB_short_N"/>
</dbReference>
<dbReference type="RefSeq" id="WP_251807698.1">
    <property type="nucleotide sequence ID" value="NZ_CP166679.1"/>
</dbReference>
<keyword evidence="6" id="KW-1185">Reference proteome</keyword>
<name>A0ABW5VDY4_9FLAO</name>
<evidence type="ECO:0000256" key="2">
    <source>
        <dbReference type="ARBA" id="ARBA00023136"/>
    </source>
</evidence>
<dbReference type="Proteomes" id="UP001597532">
    <property type="component" value="Unassembled WGS sequence"/>
</dbReference>
<dbReference type="EMBL" id="JBHUOK010000029">
    <property type="protein sequence ID" value="MFD2789879.1"/>
    <property type="molecule type" value="Genomic_DNA"/>
</dbReference>
<keyword evidence="1" id="KW-0813">Transport</keyword>
<gene>
    <name evidence="5" type="ORF">ACFS1K_08905</name>
</gene>
<evidence type="ECO:0000256" key="1">
    <source>
        <dbReference type="ARBA" id="ARBA00022448"/>
    </source>
</evidence>
<keyword evidence="2" id="KW-0472">Membrane</keyword>
<protein>
    <submittedName>
        <fullName evidence="5">STN domain-containing protein</fullName>
    </submittedName>
</protein>
<proteinExistence type="predicted"/>
<evidence type="ECO:0000256" key="3">
    <source>
        <dbReference type="ARBA" id="ARBA00023237"/>
    </source>
</evidence>
<organism evidence="5 6">
    <name type="scientific">Arenibacter antarcticus</name>
    <dbReference type="NCBI Taxonomy" id="2040469"/>
    <lineage>
        <taxon>Bacteria</taxon>
        <taxon>Pseudomonadati</taxon>
        <taxon>Bacteroidota</taxon>
        <taxon>Flavobacteriia</taxon>
        <taxon>Flavobacteriales</taxon>
        <taxon>Flavobacteriaceae</taxon>
        <taxon>Arenibacter</taxon>
    </lineage>
</organism>
<accession>A0ABW5VDY4</accession>
<keyword evidence="3" id="KW-0998">Cell outer membrane</keyword>
<sequence>MKKNIYLGIQHILYPNISLKMKLTTLFLIITLFRVQANSYAQVAKITLDLHAVSLMSVFEEIEAGSEFKFLGNQDDIDINRVVSVHVKKERIDKVLSDLFFGTNVTFKILDR</sequence>
<feature type="domain" description="Secretin/TonB short N-terminal" evidence="4">
    <location>
        <begin position="69"/>
        <end position="109"/>
    </location>
</feature>
<evidence type="ECO:0000313" key="5">
    <source>
        <dbReference type="EMBL" id="MFD2789879.1"/>
    </source>
</evidence>
<comment type="caution">
    <text evidence="5">The sequence shown here is derived from an EMBL/GenBank/DDBJ whole genome shotgun (WGS) entry which is preliminary data.</text>
</comment>